<protein>
    <submittedName>
        <fullName evidence="4">TetR/AcrR family transcriptional regulator</fullName>
    </submittedName>
</protein>
<dbReference type="PANTHER" id="PTHR43479:SF11">
    <property type="entry name" value="ACREF_ENVCD OPERON REPRESSOR-RELATED"/>
    <property type="match status" value="1"/>
</dbReference>
<dbReference type="SUPFAM" id="SSF48498">
    <property type="entry name" value="Tetracyclin repressor-like, C-terminal domain"/>
    <property type="match status" value="1"/>
</dbReference>
<dbReference type="SUPFAM" id="SSF46689">
    <property type="entry name" value="Homeodomain-like"/>
    <property type="match status" value="1"/>
</dbReference>
<name>A0ABU9LKJ5_9BACL</name>
<dbReference type="EMBL" id="JBCEWA010000005">
    <property type="protein sequence ID" value="MEL5988279.1"/>
    <property type="molecule type" value="Genomic_DNA"/>
</dbReference>
<dbReference type="RefSeq" id="WP_068451132.1">
    <property type="nucleotide sequence ID" value="NZ_CP147847.1"/>
</dbReference>
<comment type="caution">
    <text evidence="4">The sequence shown here is derived from an EMBL/GenBank/DDBJ whole genome shotgun (WGS) entry which is preliminary data.</text>
</comment>
<dbReference type="PRINTS" id="PR00455">
    <property type="entry name" value="HTHTETR"/>
</dbReference>
<dbReference type="InterPro" id="IPR009057">
    <property type="entry name" value="Homeodomain-like_sf"/>
</dbReference>
<evidence type="ECO:0000313" key="5">
    <source>
        <dbReference type="Proteomes" id="UP001398420"/>
    </source>
</evidence>
<dbReference type="PANTHER" id="PTHR43479">
    <property type="entry name" value="ACREF/ENVCD OPERON REPRESSOR-RELATED"/>
    <property type="match status" value="1"/>
</dbReference>
<feature type="DNA-binding region" description="H-T-H motif" evidence="2">
    <location>
        <begin position="24"/>
        <end position="43"/>
    </location>
</feature>
<evidence type="ECO:0000313" key="4">
    <source>
        <dbReference type="EMBL" id="MEL5988279.1"/>
    </source>
</evidence>
<dbReference type="PROSITE" id="PS50977">
    <property type="entry name" value="HTH_TETR_2"/>
    <property type="match status" value="1"/>
</dbReference>
<evidence type="ECO:0000256" key="2">
    <source>
        <dbReference type="PROSITE-ProRule" id="PRU00335"/>
    </source>
</evidence>
<dbReference type="Gene3D" id="1.10.357.10">
    <property type="entry name" value="Tetracycline Repressor, domain 2"/>
    <property type="match status" value="1"/>
</dbReference>
<accession>A0ABU9LKJ5</accession>
<feature type="domain" description="HTH tetR-type" evidence="3">
    <location>
        <begin position="1"/>
        <end position="61"/>
    </location>
</feature>
<dbReference type="InterPro" id="IPR050624">
    <property type="entry name" value="HTH-type_Tx_Regulator"/>
</dbReference>
<evidence type="ECO:0000256" key="1">
    <source>
        <dbReference type="ARBA" id="ARBA00023125"/>
    </source>
</evidence>
<proteinExistence type="predicted"/>
<keyword evidence="5" id="KW-1185">Reference proteome</keyword>
<evidence type="ECO:0000259" key="3">
    <source>
        <dbReference type="PROSITE" id="PS50977"/>
    </source>
</evidence>
<organism evidence="4 5">
    <name type="scientific">Kurthia gibsonii</name>
    <dbReference type="NCBI Taxonomy" id="33946"/>
    <lineage>
        <taxon>Bacteria</taxon>
        <taxon>Bacillati</taxon>
        <taxon>Bacillota</taxon>
        <taxon>Bacilli</taxon>
        <taxon>Bacillales</taxon>
        <taxon>Caryophanaceae</taxon>
        <taxon>Kurthia</taxon>
    </lineage>
</organism>
<keyword evidence="1 2" id="KW-0238">DNA-binding</keyword>
<dbReference type="InterPro" id="IPR036271">
    <property type="entry name" value="Tet_transcr_reg_TetR-rel_C_sf"/>
</dbReference>
<dbReference type="InterPro" id="IPR023772">
    <property type="entry name" value="DNA-bd_HTH_TetR-type_CS"/>
</dbReference>
<reference evidence="4 5" key="1">
    <citation type="submission" date="2024-04" db="EMBL/GenBank/DDBJ databases">
        <authorList>
            <person name="Wu Y.S."/>
            <person name="Zhang L."/>
        </authorList>
    </citation>
    <scope>NUCLEOTIDE SEQUENCE [LARGE SCALE GENOMIC DNA]</scope>
    <source>
        <strain evidence="4 5">KG-01</strain>
    </source>
</reference>
<dbReference type="Proteomes" id="UP001398420">
    <property type="component" value="Unassembled WGS sequence"/>
</dbReference>
<sequence length="189" mass="21960">MDRRHEILVAANKSFTLFGYKATTMDQVARMANVGKGTIYTFFENKDVLFQEIVMGMIEEMKNEAERIINPNVSFLENTHQILMKLLQFRDVHKLYAKLVEEGHALRTPQVENVLKKIENEILTYISSKIQIAIDKKEIKPCNPEHVAYLVFKVYLSFVVEWPETHDEELDEHTIVDLFKNTLFGGLTP</sequence>
<gene>
    <name evidence="4" type="ORF">AAF454_07650</name>
</gene>
<dbReference type="PROSITE" id="PS01081">
    <property type="entry name" value="HTH_TETR_1"/>
    <property type="match status" value="1"/>
</dbReference>
<dbReference type="InterPro" id="IPR001647">
    <property type="entry name" value="HTH_TetR"/>
</dbReference>
<dbReference type="Pfam" id="PF00440">
    <property type="entry name" value="TetR_N"/>
    <property type="match status" value="1"/>
</dbReference>